<name>A0A1T4WGL7_9BACT</name>
<accession>A0A1T4WGL7</accession>
<organism evidence="1 2">
    <name type="scientific">Prosthecobacter debontii</name>
    <dbReference type="NCBI Taxonomy" id="48467"/>
    <lineage>
        <taxon>Bacteria</taxon>
        <taxon>Pseudomonadati</taxon>
        <taxon>Verrucomicrobiota</taxon>
        <taxon>Verrucomicrobiia</taxon>
        <taxon>Verrucomicrobiales</taxon>
        <taxon>Verrucomicrobiaceae</taxon>
        <taxon>Prosthecobacter</taxon>
    </lineage>
</organism>
<reference evidence="2" key="1">
    <citation type="submission" date="2017-02" db="EMBL/GenBank/DDBJ databases">
        <authorList>
            <person name="Varghese N."/>
            <person name="Submissions S."/>
        </authorList>
    </citation>
    <scope>NUCLEOTIDE SEQUENCE [LARGE SCALE GENOMIC DNA]</scope>
    <source>
        <strain evidence="2">ATCC 700200</strain>
    </source>
</reference>
<dbReference type="Proteomes" id="UP000190774">
    <property type="component" value="Unassembled WGS sequence"/>
</dbReference>
<dbReference type="AlphaFoldDB" id="A0A1T4WGL7"/>
<evidence type="ECO:0000313" key="2">
    <source>
        <dbReference type="Proteomes" id="UP000190774"/>
    </source>
</evidence>
<proteinExistence type="predicted"/>
<evidence type="ECO:0000313" key="1">
    <source>
        <dbReference type="EMBL" id="SKA76486.1"/>
    </source>
</evidence>
<dbReference type="EMBL" id="FUYE01000001">
    <property type="protein sequence ID" value="SKA76486.1"/>
    <property type="molecule type" value="Genomic_DNA"/>
</dbReference>
<sequence>MDGSPSGFSLGYEDLHSETRGCNNPGLKDTSPLGLKGLDGLIDEAVPENRTAHRGSPLLLDDL</sequence>
<protein>
    <submittedName>
        <fullName evidence="1">Uncharacterized protein</fullName>
    </submittedName>
</protein>
<keyword evidence="2" id="KW-1185">Reference proteome</keyword>
<gene>
    <name evidence="1" type="ORF">SAMN02745166_00183</name>
</gene>